<dbReference type="InterPro" id="IPR017853">
    <property type="entry name" value="GH"/>
</dbReference>
<dbReference type="InterPro" id="IPR024778">
    <property type="entry name" value="Put_cellulase"/>
</dbReference>
<name>A0A2U3K265_9BACT</name>
<dbReference type="OrthoDB" id="188932at2"/>
<sequence length="396" mass="45394">MKIAALAAAAARSALVQGGTPAQGGTQAQGGSLTRLKYPLAIAMWDFSWLERRWPGAGYEDWDSILDELKKRGYDAVRIDAYPHLVATAADRTWELLPCWNQQVWGSPARNRVRVQPELNQFIRKCADRGLRVALSTWFRQDADDTRMKIRGPEDHGRIWKTTLDSIAANGLLPHILYVDLCNEFPLSDWAPFLPPNTERANKQGKEWMRDAIAVVRRAYPGLDFTFSITTEYDALQQQDVSMLDFLEAHIWMTQWTTFYDEVGYNYERFDPKGYDNLAERGKKIYLSNPDHWKAGLASGIQTIADWSRATRKPLVTTECWAVIDYKDWPLLEWDWVKELCELGVRTASATGRWLAMATSNFCGPQFVGMWRDVSWHQRLTEVIHQGPLHLDQPKA</sequence>
<dbReference type="Gene3D" id="3.20.20.80">
    <property type="entry name" value="Glycosidases"/>
    <property type="match status" value="1"/>
</dbReference>
<dbReference type="Pfam" id="PF12876">
    <property type="entry name" value="Cellulase-like"/>
    <property type="match status" value="1"/>
</dbReference>
<dbReference type="Proteomes" id="UP000238701">
    <property type="component" value="Unassembled WGS sequence"/>
</dbReference>
<evidence type="ECO:0000313" key="1">
    <source>
        <dbReference type="EMBL" id="SPF33677.1"/>
    </source>
</evidence>
<dbReference type="SUPFAM" id="SSF51445">
    <property type="entry name" value="(Trans)glycosidases"/>
    <property type="match status" value="1"/>
</dbReference>
<dbReference type="EMBL" id="OMOD01000024">
    <property type="protein sequence ID" value="SPF33677.1"/>
    <property type="molecule type" value="Genomic_DNA"/>
</dbReference>
<evidence type="ECO:0000313" key="2">
    <source>
        <dbReference type="Proteomes" id="UP000238701"/>
    </source>
</evidence>
<protein>
    <recommendedName>
        <fullName evidence="3">Cellulase</fullName>
    </recommendedName>
</protein>
<proteinExistence type="predicted"/>
<organism evidence="1 2">
    <name type="scientific">Candidatus Sulfotelmatobacter kueseliae</name>
    <dbReference type="NCBI Taxonomy" id="2042962"/>
    <lineage>
        <taxon>Bacteria</taxon>
        <taxon>Pseudomonadati</taxon>
        <taxon>Acidobacteriota</taxon>
        <taxon>Terriglobia</taxon>
        <taxon>Terriglobales</taxon>
        <taxon>Candidatus Korobacteraceae</taxon>
        <taxon>Candidatus Sulfotelmatobacter</taxon>
    </lineage>
</organism>
<dbReference type="AlphaFoldDB" id="A0A2U3K265"/>
<evidence type="ECO:0008006" key="3">
    <source>
        <dbReference type="Google" id="ProtNLM"/>
    </source>
</evidence>
<gene>
    <name evidence="1" type="ORF">SBA1_120051</name>
</gene>
<accession>A0A2U3K265</accession>
<reference evidence="2" key="1">
    <citation type="submission" date="2018-02" db="EMBL/GenBank/DDBJ databases">
        <authorList>
            <person name="Hausmann B."/>
        </authorList>
    </citation>
    <scope>NUCLEOTIDE SEQUENCE [LARGE SCALE GENOMIC DNA]</scope>
    <source>
        <strain evidence="2">Peat soil MAG SbA1</strain>
    </source>
</reference>